<sequence length="200" mass="23780">MISDIPFIENLKKKIPSLDENWPRYKHMLEERTVPPRTVLIHKGEFVKTIFIVKKGCLRIWFDDDGRDITVAFFFENRPITSLHSYRGTNETSGFVLESVETTEFYMVSAENAALIYQENEKLKDFVLEYTLERFDTYMALFLSRIRESPEERYLNLIRQQPDIISRVPQHYIASYLGITPVSLSRIRNRVWKEHKKKLV</sequence>
<dbReference type="RefSeq" id="WP_069607021.1">
    <property type="nucleotide sequence ID" value="NZ_CP015217.1"/>
</dbReference>
<dbReference type="KEGG" id="laj:A0128_07995"/>
<reference evidence="2 3" key="1">
    <citation type="submission" date="2016-04" db="EMBL/GenBank/DDBJ databases">
        <title>Complete genome seqeunce of Leptospira alstonii serovar Room22.</title>
        <authorList>
            <person name="Nally J.E."/>
            <person name="Bayles D.O."/>
            <person name="Hurley D."/>
            <person name="Fanning S."/>
            <person name="McMahon B.J."/>
            <person name="Arent Z."/>
        </authorList>
    </citation>
    <scope>NUCLEOTIDE SEQUENCE [LARGE SCALE GENOMIC DNA]</scope>
    <source>
        <strain evidence="2 3">GWTS #1</strain>
    </source>
</reference>
<dbReference type="AlphaFoldDB" id="A0A1D7UW52"/>
<dbReference type="PROSITE" id="PS50042">
    <property type="entry name" value="CNMP_BINDING_3"/>
    <property type="match status" value="1"/>
</dbReference>
<dbReference type="InterPro" id="IPR000595">
    <property type="entry name" value="cNMP-bd_dom"/>
</dbReference>
<gene>
    <name evidence="2" type="ORF">A0128_07995</name>
</gene>
<dbReference type="InterPro" id="IPR018490">
    <property type="entry name" value="cNMP-bd_dom_sf"/>
</dbReference>
<evidence type="ECO:0000259" key="1">
    <source>
        <dbReference type="PROSITE" id="PS50042"/>
    </source>
</evidence>
<dbReference type="SUPFAM" id="SSF51206">
    <property type="entry name" value="cAMP-binding domain-like"/>
    <property type="match status" value="1"/>
</dbReference>
<dbReference type="EMBL" id="CP015217">
    <property type="protein sequence ID" value="AOP33788.1"/>
    <property type="molecule type" value="Genomic_DNA"/>
</dbReference>
<dbReference type="OrthoDB" id="9798104at2"/>
<evidence type="ECO:0000313" key="2">
    <source>
        <dbReference type="EMBL" id="AOP33788.1"/>
    </source>
</evidence>
<dbReference type="Gene3D" id="2.60.120.10">
    <property type="entry name" value="Jelly Rolls"/>
    <property type="match status" value="1"/>
</dbReference>
<feature type="domain" description="Cyclic nucleotide-binding" evidence="1">
    <location>
        <begin position="29"/>
        <end position="72"/>
    </location>
</feature>
<proteinExistence type="predicted"/>
<organism evidence="2 3">
    <name type="scientific">Leptospira tipperaryensis</name>
    <dbReference type="NCBI Taxonomy" id="2564040"/>
    <lineage>
        <taxon>Bacteria</taxon>
        <taxon>Pseudomonadati</taxon>
        <taxon>Spirochaetota</taxon>
        <taxon>Spirochaetia</taxon>
        <taxon>Leptospirales</taxon>
        <taxon>Leptospiraceae</taxon>
        <taxon>Leptospira</taxon>
    </lineage>
</organism>
<dbReference type="InterPro" id="IPR014710">
    <property type="entry name" value="RmlC-like_jellyroll"/>
</dbReference>
<evidence type="ECO:0000313" key="3">
    <source>
        <dbReference type="Proteomes" id="UP000094197"/>
    </source>
</evidence>
<dbReference type="Proteomes" id="UP000094197">
    <property type="component" value="Chromosome 1"/>
</dbReference>
<name>A0A1D7UW52_9LEPT</name>
<accession>A0A1D7UW52</accession>
<dbReference type="Pfam" id="PF00027">
    <property type="entry name" value="cNMP_binding"/>
    <property type="match status" value="1"/>
</dbReference>
<keyword evidence="3" id="KW-1185">Reference proteome</keyword>
<protein>
    <submittedName>
        <fullName evidence="2">Cyclic nucleotide-binding protein</fullName>
    </submittedName>
</protein>